<dbReference type="Gene3D" id="3.20.20.70">
    <property type="entry name" value="Aldolase class I"/>
    <property type="match status" value="1"/>
</dbReference>
<dbReference type="AlphaFoldDB" id="A0A0D2J506"/>
<dbReference type="Pfam" id="PF04055">
    <property type="entry name" value="Radical_SAM"/>
    <property type="match status" value="1"/>
</dbReference>
<dbReference type="SUPFAM" id="SSF102114">
    <property type="entry name" value="Radical SAM enzymes"/>
    <property type="match status" value="1"/>
</dbReference>
<feature type="domain" description="Radical SAM core" evidence="7">
    <location>
        <begin position="14"/>
        <end position="256"/>
    </location>
</feature>
<evidence type="ECO:0000256" key="5">
    <source>
        <dbReference type="ARBA" id="ARBA00023004"/>
    </source>
</evidence>
<keyword evidence="5" id="KW-0408">Iron</keyword>
<accession>A0A0D2J506</accession>
<comment type="cofactor">
    <cofactor evidence="1">
        <name>[4Fe-4S] cluster</name>
        <dbReference type="ChEBI" id="CHEBI:49883"/>
    </cofactor>
</comment>
<gene>
    <name evidence="8" type="ORF">X474_15115</name>
</gene>
<dbReference type="STRING" id="1429043.X474_15115"/>
<evidence type="ECO:0000313" key="8">
    <source>
        <dbReference type="EMBL" id="KIX13219.1"/>
    </source>
</evidence>
<evidence type="ECO:0000256" key="6">
    <source>
        <dbReference type="ARBA" id="ARBA00023014"/>
    </source>
</evidence>
<dbReference type="InterPro" id="IPR040084">
    <property type="entry name" value="GTPase_Obg"/>
</dbReference>
<dbReference type="CDD" id="cd01335">
    <property type="entry name" value="Radical_SAM"/>
    <property type="match status" value="1"/>
</dbReference>
<dbReference type="SFLD" id="SFLDG01083">
    <property type="entry name" value="Uncharacterised_Radical_SAM_Su"/>
    <property type="match status" value="1"/>
</dbReference>
<dbReference type="InterPro" id="IPR013785">
    <property type="entry name" value="Aldolase_TIM"/>
</dbReference>
<evidence type="ECO:0000313" key="9">
    <source>
        <dbReference type="Proteomes" id="UP000032233"/>
    </source>
</evidence>
<dbReference type="PANTHER" id="PTHR43787">
    <property type="entry name" value="FEMO COFACTOR BIOSYNTHESIS PROTEIN NIFB-RELATED"/>
    <property type="match status" value="1"/>
</dbReference>
<proteinExistence type="predicted"/>
<evidence type="ECO:0000256" key="3">
    <source>
        <dbReference type="ARBA" id="ARBA00022691"/>
    </source>
</evidence>
<keyword evidence="6" id="KW-0411">Iron-sulfur</keyword>
<keyword evidence="4" id="KW-0479">Metal-binding</keyword>
<dbReference type="SFLD" id="SFLDS00029">
    <property type="entry name" value="Radical_SAM"/>
    <property type="match status" value="1"/>
</dbReference>
<evidence type="ECO:0000256" key="2">
    <source>
        <dbReference type="ARBA" id="ARBA00022485"/>
    </source>
</evidence>
<protein>
    <submittedName>
        <fullName evidence="8">Fe-S oxidoreductase</fullName>
    </submittedName>
</protein>
<keyword evidence="2" id="KW-0004">4Fe-4S</keyword>
<dbReference type="InterPro" id="IPR058240">
    <property type="entry name" value="rSAM_sf"/>
</dbReference>
<keyword evidence="9" id="KW-1185">Reference proteome</keyword>
<organism evidence="8 9">
    <name type="scientific">Dethiosulfatarculus sandiegensis</name>
    <dbReference type="NCBI Taxonomy" id="1429043"/>
    <lineage>
        <taxon>Bacteria</taxon>
        <taxon>Pseudomonadati</taxon>
        <taxon>Thermodesulfobacteriota</taxon>
        <taxon>Desulfarculia</taxon>
        <taxon>Desulfarculales</taxon>
        <taxon>Desulfarculaceae</taxon>
        <taxon>Dethiosulfatarculus</taxon>
    </lineage>
</organism>
<dbReference type="GO" id="GO:0051539">
    <property type="term" value="F:4 iron, 4 sulfur cluster binding"/>
    <property type="evidence" value="ECO:0007669"/>
    <property type="project" value="UniProtKB-KW"/>
</dbReference>
<comment type="caution">
    <text evidence="8">The sequence shown here is derived from an EMBL/GenBank/DDBJ whole genome shotgun (WGS) entry which is preliminary data.</text>
</comment>
<keyword evidence="3" id="KW-0949">S-adenosyl-L-methionine</keyword>
<sequence>MTVREQNGQAVFGPVPSRRLGMSLGVDLILPKTCSLDCIYCEAGPTTLHTSQRGRFRDPEELLNQVRERLAELENPPDYITLAGSGEPSLNLDMGAILTELRKLSSAKLAILTNATLATDPQVRKEMCLADTLIPSLDAVSPEVFRRVNRPVKGLDIKEIIEGIALLSREFKGELILEILLVEGVNDHPGEIKGLVEAAAYINPSKVQLNTVVRPPALESAGPLSDQRMQEIAALFTVPTEVCSLPANQSGKDSGNLAEEIVELTKRRPCTLDDIVSMTGLGQAEVKEMLVSLTREDKVLVEQFGDKAFYRGV</sequence>
<reference evidence="8 9" key="1">
    <citation type="submission" date="2013-11" db="EMBL/GenBank/DDBJ databases">
        <title>Metagenomic analysis of a methanogenic consortium involved in long chain n-alkane degradation.</title>
        <authorList>
            <person name="Davidova I.A."/>
            <person name="Callaghan A.V."/>
            <person name="Wawrik B."/>
            <person name="Pruitt S."/>
            <person name="Marks C."/>
            <person name="Duncan K.E."/>
            <person name="Suflita J.M."/>
        </authorList>
    </citation>
    <scope>NUCLEOTIDE SEQUENCE [LARGE SCALE GENOMIC DNA]</scope>
    <source>
        <strain evidence="8 9">SPR</strain>
    </source>
</reference>
<dbReference type="GO" id="GO:0003824">
    <property type="term" value="F:catalytic activity"/>
    <property type="evidence" value="ECO:0007669"/>
    <property type="project" value="InterPro"/>
</dbReference>
<evidence type="ECO:0000256" key="1">
    <source>
        <dbReference type="ARBA" id="ARBA00001966"/>
    </source>
</evidence>
<dbReference type="InterPro" id="IPR007197">
    <property type="entry name" value="rSAM"/>
</dbReference>
<dbReference type="GO" id="GO:0046872">
    <property type="term" value="F:metal ion binding"/>
    <property type="evidence" value="ECO:0007669"/>
    <property type="project" value="UniProtKB-KW"/>
</dbReference>
<name>A0A0D2J506_9BACT</name>
<dbReference type="EMBL" id="AZAC01000017">
    <property type="protein sequence ID" value="KIX13219.1"/>
    <property type="molecule type" value="Genomic_DNA"/>
</dbReference>
<evidence type="ECO:0000256" key="4">
    <source>
        <dbReference type="ARBA" id="ARBA00022723"/>
    </source>
</evidence>
<dbReference type="PANTHER" id="PTHR43787:SF11">
    <property type="entry name" value="UPF0026 PROTEIN SLR1464"/>
    <property type="match status" value="1"/>
</dbReference>
<dbReference type="InParanoid" id="A0A0D2J506"/>
<dbReference type="RefSeq" id="WP_052515197.1">
    <property type="nucleotide sequence ID" value="NZ_AZAC01000017.1"/>
</dbReference>
<dbReference type="OrthoDB" id="9800840at2"/>
<evidence type="ECO:0000259" key="7">
    <source>
        <dbReference type="PROSITE" id="PS51918"/>
    </source>
</evidence>
<dbReference type="PROSITE" id="PS51918">
    <property type="entry name" value="RADICAL_SAM"/>
    <property type="match status" value="1"/>
</dbReference>
<dbReference type="Proteomes" id="UP000032233">
    <property type="component" value="Unassembled WGS sequence"/>
</dbReference>